<dbReference type="OrthoDB" id="1419532at2"/>
<organism evidence="2 3">
    <name type="scientific">Flavivirga aquatica</name>
    <dbReference type="NCBI Taxonomy" id="1849968"/>
    <lineage>
        <taxon>Bacteria</taxon>
        <taxon>Pseudomonadati</taxon>
        <taxon>Bacteroidota</taxon>
        <taxon>Flavobacteriia</taxon>
        <taxon>Flavobacteriales</taxon>
        <taxon>Flavobacteriaceae</taxon>
        <taxon>Flavivirga</taxon>
    </lineage>
</organism>
<protein>
    <recommendedName>
        <fullName evidence="4">General secretion pathway protein</fullName>
    </recommendedName>
</protein>
<reference evidence="2 3" key="1">
    <citation type="submission" date="2016-05" db="EMBL/GenBank/DDBJ databases">
        <title>Draft Genome Sequence of Algibacter sp. Strain SK-16 Isolated from the Surface Water of Aburatsubo Inlet.</title>
        <authorList>
            <person name="Wong S.-K."/>
            <person name="Yoshizawa S."/>
            <person name="Nakajima Y."/>
            <person name="Ogura Y."/>
            <person name="Tetsuya H."/>
            <person name="Hamasaki K."/>
        </authorList>
    </citation>
    <scope>NUCLEOTIDE SEQUENCE [LARGE SCALE GENOMIC DNA]</scope>
    <source>
        <strain evidence="2 3">SK-16</strain>
    </source>
</reference>
<accession>A0A1E5TCM8</accession>
<name>A0A1E5TCM8_9FLAO</name>
<evidence type="ECO:0000256" key="1">
    <source>
        <dbReference type="SAM" id="Phobius"/>
    </source>
</evidence>
<sequence length="393" mass="46321">MIAKLKNILNNKRYYVLSISIIDGIPEYYLINVFFENNELKIEARHRSNEIDDAFKEYLKKDYPLILHIEGDNIINKSLENKTGYRKSLIFKADLDDFYFYEYKQDNTVFVSVVRKEAINNFIKEINDLNLYVIGLSFGPFVMASLLPIVKNYSTISSPNYTIHINEKGINDFKKESNLNEDYIINEDRFNQNEIPLIASFFNYKFPNDTIEFDTTFLKDNANEFKFKKWFKIAGVFSLLFFLIALFTSHLLHSSYLNTLSEKESVYALSQKTAKEIDKLKQEKALKEKILRTSNINNKSFIAKYIVDIGNSVFPEITLKTINVIPRLRKIERDKKIDFHFNVINIKGEVRNDDVFNVWIKKIKTLKWIEKLDIVDYSQESKRINTFIIKITI</sequence>
<comment type="caution">
    <text evidence="2">The sequence shown here is derived from an EMBL/GenBank/DDBJ whole genome shotgun (WGS) entry which is preliminary data.</text>
</comment>
<evidence type="ECO:0000313" key="2">
    <source>
        <dbReference type="EMBL" id="OEK09142.1"/>
    </source>
</evidence>
<dbReference type="AlphaFoldDB" id="A0A1E5TCM8"/>
<dbReference type="RefSeq" id="WP_069828579.1">
    <property type="nucleotide sequence ID" value="NZ_MDJD01000007.1"/>
</dbReference>
<feature type="transmembrane region" description="Helical" evidence="1">
    <location>
        <begin position="129"/>
        <end position="150"/>
    </location>
</feature>
<keyword evidence="1" id="KW-0472">Membrane</keyword>
<evidence type="ECO:0000313" key="3">
    <source>
        <dbReference type="Proteomes" id="UP000095713"/>
    </source>
</evidence>
<feature type="transmembrane region" description="Helical" evidence="1">
    <location>
        <begin position="233"/>
        <end position="252"/>
    </location>
</feature>
<gene>
    <name evidence="2" type="ORF">A8C32_10430</name>
</gene>
<proteinExistence type="predicted"/>
<dbReference type="Proteomes" id="UP000095713">
    <property type="component" value="Unassembled WGS sequence"/>
</dbReference>
<keyword evidence="3" id="KW-1185">Reference proteome</keyword>
<dbReference type="STRING" id="1849968.A8C32_10430"/>
<keyword evidence="1" id="KW-0812">Transmembrane</keyword>
<dbReference type="EMBL" id="MDJD01000007">
    <property type="protein sequence ID" value="OEK09142.1"/>
    <property type="molecule type" value="Genomic_DNA"/>
</dbReference>
<evidence type="ECO:0008006" key="4">
    <source>
        <dbReference type="Google" id="ProtNLM"/>
    </source>
</evidence>
<keyword evidence="1" id="KW-1133">Transmembrane helix</keyword>